<evidence type="ECO:0000313" key="1">
    <source>
        <dbReference type="EMBL" id="CAB4543895.1"/>
    </source>
</evidence>
<gene>
    <name evidence="1" type="ORF">UFOPK1410_00837</name>
</gene>
<sequence>MNISKASAAVIAVILLTGCAPGPTPSGSPSPSSTPSASPSSAVKVVTGEPAVDDFIAILNASCKHGQDVGLAVSVPKQKLTTYAFPQSDPFVYGQSWNMMTKTTQGYEIGGWFDGDVLCNEAGYANRVVPRGTPPNSNGVTFKYKYVEVKPGTVDWSVLRQSQSFDPVRISFANGFVTMVEYSTTKYRFDISYGPFTKTVKDAYKTSLISSAQQYMYLSPPLWGMTLAKAKVYCKKNGLTVVVGMKDGEDFFPSGPPGGISDPKRMIVNIMSGKIVGVWTM</sequence>
<name>A0A6J6BYJ7_9ZZZZ</name>
<reference evidence="1" key="1">
    <citation type="submission" date="2020-05" db="EMBL/GenBank/DDBJ databases">
        <authorList>
            <person name="Chiriac C."/>
            <person name="Salcher M."/>
            <person name="Ghai R."/>
            <person name="Kavagutti S V."/>
        </authorList>
    </citation>
    <scope>NUCLEOTIDE SEQUENCE</scope>
</reference>
<dbReference type="PROSITE" id="PS51257">
    <property type="entry name" value="PROKAR_LIPOPROTEIN"/>
    <property type="match status" value="1"/>
</dbReference>
<proteinExistence type="predicted"/>
<dbReference type="AlphaFoldDB" id="A0A6J6BYJ7"/>
<protein>
    <submittedName>
        <fullName evidence="1">Unannotated protein</fullName>
    </submittedName>
</protein>
<dbReference type="EMBL" id="CAEZSH010000113">
    <property type="protein sequence ID" value="CAB4543895.1"/>
    <property type="molecule type" value="Genomic_DNA"/>
</dbReference>
<organism evidence="1">
    <name type="scientific">freshwater metagenome</name>
    <dbReference type="NCBI Taxonomy" id="449393"/>
    <lineage>
        <taxon>unclassified sequences</taxon>
        <taxon>metagenomes</taxon>
        <taxon>ecological metagenomes</taxon>
    </lineage>
</organism>
<accession>A0A6J6BYJ7</accession>